<reference evidence="6 7" key="1">
    <citation type="submission" date="2024-02" db="EMBL/GenBank/DDBJ databases">
        <title>Genome sequence of Aquincola sp. MAHUQ-54.</title>
        <authorList>
            <person name="Huq M.A."/>
        </authorList>
    </citation>
    <scope>NUCLEOTIDE SEQUENCE [LARGE SCALE GENOMIC DNA]</scope>
    <source>
        <strain evidence="6 7">MAHUQ-54</strain>
    </source>
</reference>
<evidence type="ECO:0000256" key="3">
    <source>
        <dbReference type="ARBA" id="ARBA00022737"/>
    </source>
</evidence>
<dbReference type="AlphaFoldDB" id="A0AAW9QMN8"/>
<protein>
    <submittedName>
        <fullName evidence="6">NeuD/PglB/VioB family sugar acetyltransferase</fullName>
    </submittedName>
</protein>
<dbReference type="InterPro" id="IPR001451">
    <property type="entry name" value="Hexapep"/>
</dbReference>
<dbReference type="PANTHER" id="PTHR43300">
    <property type="entry name" value="ACETYLTRANSFERASE"/>
    <property type="match status" value="1"/>
</dbReference>
<comment type="caution">
    <text evidence="6">The sequence shown here is derived from an EMBL/GenBank/DDBJ whole genome shotgun (WGS) entry which is preliminary data.</text>
</comment>
<sequence length="216" mass="21912">MNPADAGGPAPRALLIFPCNGSGLEALDCLGESFRCIGFIDDQPGRLPPQVHGVPVLGRGALAEHPEALVLAVPGGPESYPQRAAAIAGLGVPPQRWATVVHPRASVSPRARLGRNLLLMAGAVVTTDATLGSHVCVLPNSVIHHHAEVGSFTLVCANVTVAGGVHVGEGCYLGSGSSLRNGVRIGAGALVGMGSTVVRDVPEGCVVAGTPARRLR</sequence>
<gene>
    <name evidence="6" type="ORF">V4F39_22410</name>
</gene>
<evidence type="ECO:0000256" key="1">
    <source>
        <dbReference type="ARBA" id="ARBA00007274"/>
    </source>
</evidence>
<accession>A0AAW9QMN8</accession>
<evidence type="ECO:0000313" key="7">
    <source>
        <dbReference type="Proteomes" id="UP001336250"/>
    </source>
</evidence>
<dbReference type="SUPFAM" id="SSF51161">
    <property type="entry name" value="Trimeric LpxA-like enzymes"/>
    <property type="match status" value="1"/>
</dbReference>
<dbReference type="InterPro" id="IPR011004">
    <property type="entry name" value="Trimer_LpxA-like_sf"/>
</dbReference>
<name>A0AAW9QMN8_9BURK</name>
<proteinExistence type="inferred from homology"/>
<dbReference type="InterPro" id="IPR018357">
    <property type="entry name" value="Hexapep_transf_CS"/>
</dbReference>
<dbReference type="EMBL" id="JAZIBG010000048">
    <property type="protein sequence ID" value="MEF7616684.1"/>
    <property type="molecule type" value="Genomic_DNA"/>
</dbReference>
<dbReference type="InterPro" id="IPR050179">
    <property type="entry name" value="Trans_hexapeptide_repeat"/>
</dbReference>
<comment type="similarity">
    <text evidence="1">Belongs to the transferase hexapeptide repeat family.</text>
</comment>
<dbReference type="GO" id="GO:0016746">
    <property type="term" value="F:acyltransferase activity"/>
    <property type="evidence" value="ECO:0007669"/>
    <property type="project" value="UniProtKB-KW"/>
</dbReference>
<dbReference type="Gene3D" id="2.160.10.10">
    <property type="entry name" value="Hexapeptide repeat proteins"/>
    <property type="match status" value="1"/>
</dbReference>
<keyword evidence="4" id="KW-0012">Acyltransferase</keyword>
<dbReference type="InterPro" id="IPR020019">
    <property type="entry name" value="AcTrfase_PglD-like"/>
</dbReference>
<evidence type="ECO:0000256" key="5">
    <source>
        <dbReference type="PIRSR" id="PIRSR620019-2"/>
    </source>
</evidence>
<dbReference type="NCBIfam" id="TIGR03570">
    <property type="entry name" value="NeuD_NnaD"/>
    <property type="match status" value="1"/>
</dbReference>
<evidence type="ECO:0000256" key="4">
    <source>
        <dbReference type="ARBA" id="ARBA00023315"/>
    </source>
</evidence>
<dbReference type="PROSITE" id="PS00101">
    <property type="entry name" value="HEXAPEP_TRANSFERASES"/>
    <property type="match status" value="1"/>
</dbReference>
<feature type="binding site" evidence="5">
    <location>
        <position position="75"/>
    </location>
    <ligand>
        <name>substrate</name>
    </ligand>
</feature>
<keyword evidence="3" id="KW-0677">Repeat</keyword>
<evidence type="ECO:0000313" key="6">
    <source>
        <dbReference type="EMBL" id="MEF7616684.1"/>
    </source>
</evidence>
<dbReference type="PANTHER" id="PTHR43300:SF7">
    <property type="entry name" value="UDP-N-ACETYLBACILLOSAMINE N-ACETYLTRANSFERASE"/>
    <property type="match status" value="1"/>
</dbReference>
<dbReference type="RefSeq" id="WP_332292238.1">
    <property type="nucleotide sequence ID" value="NZ_JAZIBG010000048.1"/>
</dbReference>
<dbReference type="Pfam" id="PF00132">
    <property type="entry name" value="Hexapep"/>
    <property type="match status" value="1"/>
</dbReference>
<dbReference type="CDD" id="cd03360">
    <property type="entry name" value="LbH_AT_putative"/>
    <property type="match status" value="1"/>
</dbReference>
<keyword evidence="7" id="KW-1185">Reference proteome</keyword>
<keyword evidence="2" id="KW-0808">Transferase</keyword>
<evidence type="ECO:0000256" key="2">
    <source>
        <dbReference type="ARBA" id="ARBA00022679"/>
    </source>
</evidence>
<dbReference type="Proteomes" id="UP001336250">
    <property type="component" value="Unassembled WGS sequence"/>
</dbReference>
<organism evidence="6 7">
    <name type="scientific">Aquincola agrisoli</name>
    <dbReference type="NCBI Taxonomy" id="3119538"/>
    <lineage>
        <taxon>Bacteria</taxon>
        <taxon>Pseudomonadati</taxon>
        <taxon>Pseudomonadota</taxon>
        <taxon>Betaproteobacteria</taxon>
        <taxon>Burkholderiales</taxon>
        <taxon>Sphaerotilaceae</taxon>
        <taxon>Aquincola</taxon>
    </lineage>
</organism>